<keyword evidence="3" id="KW-0560">Oxidoreductase</keyword>
<dbReference type="EMBL" id="JAFBCF010000001">
    <property type="protein sequence ID" value="MBM7799589.1"/>
    <property type="molecule type" value="Genomic_DNA"/>
</dbReference>
<keyword evidence="3" id="KW-0223">Dioxygenase</keyword>
<keyword evidence="1" id="KW-0479">Metal-binding</keyword>
<comment type="caution">
    <text evidence="3">The sequence shown here is derived from an EMBL/GenBank/DDBJ whole genome shotgun (WGS) entry which is preliminary data.</text>
</comment>
<dbReference type="PANTHER" id="PTHR20883:SF15">
    <property type="entry name" value="PHYTANOYL-COA DIOXYGENASE DOMAIN-CONTAINING PROTEIN 1"/>
    <property type="match status" value="1"/>
</dbReference>
<dbReference type="InterPro" id="IPR008775">
    <property type="entry name" value="Phytyl_CoA_dOase-like"/>
</dbReference>
<sequence length="299" mass="33336">MTTATEQQQRPLTIFDQAGPDLVDYYHENGFALLGNALSPAEVAEINAEAERLCRGDLGEIDAQRPVSGTESSEDLLRRFLCIHYPHKVSEVALRALKNPRIAAALTGVIGPNVKAMQSMLFIKSEGKPGQAWHQDEFFIPTRDRSLTAVWIALDDATIENGCLWVLPGSHRRGVIYPAREQDDPRFDCTTEAYDFPYSDADSVPVEIPAGTAVIFNGYLLHRSLQNSGKHGYRRALANHYMSAESLLPWRQPQQGEHMAITDYRDIVMIAGEDPYAYKGLADISRPYSRPDKDGGCDR</sequence>
<gene>
    <name evidence="3" type="ORF">JOE57_002510</name>
</gene>
<dbReference type="Proteomes" id="UP000704762">
    <property type="component" value="Unassembled WGS sequence"/>
</dbReference>
<evidence type="ECO:0000313" key="3">
    <source>
        <dbReference type="EMBL" id="MBM7799589.1"/>
    </source>
</evidence>
<evidence type="ECO:0000256" key="1">
    <source>
        <dbReference type="ARBA" id="ARBA00022723"/>
    </source>
</evidence>
<proteinExistence type="predicted"/>
<dbReference type="Pfam" id="PF05721">
    <property type="entry name" value="PhyH"/>
    <property type="match status" value="1"/>
</dbReference>
<protein>
    <submittedName>
        <fullName evidence="3">Ectoine hydroxylase-related dioxygenase (Phytanoyl-CoA dioxygenase family)</fullName>
    </submittedName>
</protein>
<dbReference type="SUPFAM" id="SSF51197">
    <property type="entry name" value="Clavaminate synthase-like"/>
    <property type="match status" value="1"/>
</dbReference>
<keyword evidence="2" id="KW-0408">Iron</keyword>
<evidence type="ECO:0000313" key="4">
    <source>
        <dbReference type="Proteomes" id="UP000704762"/>
    </source>
</evidence>
<accession>A0ABS2RKP7</accession>
<dbReference type="RefSeq" id="WP_338041294.1">
    <property type="nucleotide sequence ID" value="NZ_BAAAQP010000009.1"/>
</dbReference>
<keyword evidence="4" id="KW-1185">Reference proteome</keyword>
<dbReference type="GO" id="GO:0051213">
    <property type="term" value="F:dioxygenase activity"/>
    <property type="evidence" value="ECO:0007669"/>
    <property type="project" value="UniProtKB-KW"/>
</dbReference>
<dbReference type="PANTHER" id="PTHR20883">
    <property type="entry name" value="PHYTANOYL-COA DIOXYGENASE DOMAIN CONTAINING 1"/>
    <property type="match status" value="1"/>
</dbReference>
<reference evidence="3 4" key="1">
    <citation type="submission" date="2021-01" db="EMBL/GenBank/DDBJ databases">
        <title>Sequencing the genomes of 1000 actinobacteria strains.</title>
        <authorList>
            <person name="Klenk H.-P."/>
        </authorList>
    </citation>
    <scope>NUCLEOTIDE SEQUENCE [LARGE SCALE GENOMIC DNA]</scope>
    <source>
        <strain evidence="3 4">DSM 18662</strain>
    </source>
</reference>
<dbReference type="Gene3D" id="2.60.120.620">
    <property type="entry name" value="q2cbj1_9rhob like domain"/>
    <property type="match status" value="1"/>
</dbReference>
<organism evidence="3 4">
    <name type="scientific">Microlunatus panaciterrae</name>
    <dbReference type="NCBI Taxonomy" id="400768"/>
    <lineage>
        <taxon>Bacteria</taxon>
        <taxon>Bacillati</taxon>
        <taxon>Actinomycetota</taxon>
        <taxon>Actinomycetes</taxon>
        <taxon>Propionibacteriales</taxon>
        <taxon>Propionibacteriaceae</taxon>
        <taxon>Microlunatus</taxon>
    </lineage>
</organism>
<name>A0ABS2RKP7_9ACTN</name>
<evidence type="ECO:0000256" key="2">
    <source>
        <dbReference type="ARBA" id="ARBA00023004"/>
    </source>
</evidence>